<proteinExistence type="predicted"/>
<evidence type="ECO:0000256" key="1">
    <source>
        <dbReference type="ARBA" id="ARBA00022553"/>
    </source>
</evidence>
<keyword evidence="3" id="KW-0238">DNA-binding</keyword>
<dbReference type="KEGG" id="aei:AOY20_09375"/>
<dbReference type="RefSeq" id="WP_054581613.1">
    <property type="nucleotide sequence ID" value="NZ_CP012808.1"/>
</dbReference>
<dbReference type="STRING" id="1324350.AOY20_09375"/>
<dbReference type="InterPro" id="IPR039420">
    <property type="entry name" value="WalR-like"/>
</dbReference>
<evidence type="ECO:0000256" key="3">
    <source>
        <dbReference type="ARBA" id="ARBA00023125"/>
    </source>
</evidence>
<dbReference type="Pfam" id="PF00196">
    <property type="entry name" value="GerE"/>
    <property type="match status" value="1"/>
</dbReference>
<dbReference type="InterPro" id="IPR011006">
    <property type="entry name" value="CheY-like_superfamily"/>
</dbReference>
<keyword evidence="1 5" id="KW-0597">Phosphoprotein</keyword>
<reference evidence="8 9" key="1">
    <citation type="journal article" date="2015" name="Int. J. Syst. Evol. Microbiol.">
        <title>Acinetobacter equi sp. nov. isolated from horse faeces.</title>
        <authorList>
            <person name="Poppel M.T."/>
            <person name="Skiebe E."/>
            <person name="Laue M."/>
            <person name="Bergmann H."/>
            <person name="Ebersberger I."/>
            <person name="Garn T."/>
            <person name="Fruth A."/>
            <person name="Baumgardt S."/>
            <person name="Busse H.J."/>
            <person name="Wilharm G."/>
        </authorList>
    </citation>
    <scope>NUCLEOTIDE SEQUENCE [LARGE SCALE GENOMIC DNA]</scope>
    <source>
        <strain evidence="8 9">114</strain>
    </source>
</reference>
<dbReference type="InterPro" id="IPR016032">
    <property type="entry name" value="Sig_transdc_resp-reg_C-effctor"/>
</dbReference>
<dbReference type="Proteomes" id="UP000064939">
    <property type="component" value="Chromosome"/>
</dbReference>
<dbReference type="Gene3D" id="3.40.50.2300">
    <property type="match status" value="1"/>
</dbReference>
<dbReference type="SUPFAM" id="SSF52172">
    <property type="entry name" value="CheY-like"/>
    <property type="match status" value="1"/>
</dbReference>
<dbReference type="PROSITE" id="PS00622">
    <property type="entry name" value="HTH_LUXR_1"/>
    <property type="match status" value="1"/>
</dbReference>
<evidence type="ECO:0000313" key="9">
    <source>
        <dbReference type="Proteomes" id="UP000064939"/>
    </source>
</evidence>
<dbReference type="CDD" id="cd06170">
    <property type="entry name" value="LuxR_C_like"/>
    <property type="match status" value="1"/>
</dbReference>
<dbReference type="SMART" id="SM00421">
    <property type="entry name" value="HTH_LUXR"/>
    <property type="match status" value="1"/>
</dbReference>
<keyword evidence="2" id="KW-0805">Transcription regulation</keyword>
<feature type="domain" description="Response regulatory" evidence="7">
    <location>
        <begin position="5"/>
        <end position="121"/>
    </location>
</feature>
<dbReference type="PANTHER" id="PTHR43214">
    <property type="entry name" value="TWO-COMPONENT RESPONSE REGULATOR"/>
    <property type="match status" value="1"/>
</dbReference>
<name>A0A0N9VZR3_9GAMM</name>
<dbReference type="InterPro" id="IPR058245">
    <property type="entry name" value="NreC/VraR/RcsB-like_REC"/>
</dbReference>
<dbReference type="SMART" id="SM00448">
    <property type="entry name" value="REC"/>
    <property type="match status" value="1"/>
</dbReference>
<dbReference type="Pfam" id="PF00072">
    <property type="entry name" value="Response_reg"/>
    <property type="match status" value="1"/>
</dbReference>
<evidence type="ECO:0000313" key="8">
    <source>
        <dbReference type="EMBL" id="ALH95722.1"/>
    </source>
</evidence>
<organism evidence="8 9">
    <name type="scientific">Acinetobacter equi</name>
    <dbReference type="NCBI Taxonomy" id="1324350"/>
    <lineage>
        <taxon>Bacteria</taxon>
        <taxon>Pseudomonadati</taxon>
        <taxon>Pseudomonadota</taxon>
        <taxon>Gammaproteobacteria</taxon>
        <taxon>Moraxellales</taxon>
        <taxon>Moraxellaceae</taxon>
        <taxon>Acinetobacter</taxon>
    </lineage>
</organism>
<keyword evidence="9" id="KW-1185">Reference proteome</keyword>
<dbReference type="SUPFAM" id="SSF46894">
    <property type="entry name" value="C-terminal effector domain of the bipartite response regulators"/>
    <property type="match status" value="1"/>
</dbReference>
<dbReference type="PROSITE" id="PS50043">
    <property type="entry name" value="HTH_LUXR_2"/>
    <property type="match status" value="1"/>
</dbReference>
<gene>
    <name evidence="8" type="ORF">AOY20_09375</name>
</gene>
<dbReference type="OrthoDB" id="9796655at2"/>
<dbReference type="PANTHER" id="PTHR43214:SF41">
    <property type="entry name" value="NITRATE_NITRITE RESPONSE REGULATOR PROTEIN NARP"/>
    <property type="match status" value="1"/>
</dbReference>
<evidence type="ECO:0000259" key="6">
    <source>
        <dbReference type="PROSITE" id="PS50043"/>
    </source>
</evidence>
<feature type="modified residue" description="4-aspartylphosphate" evidence="5">
    <location>
        <position position="56"/>
    </location>
</feature>
<dbReference type="EMBL" id="CP012808">
    <property type="protein sequence ID" value="ALH95722.1"/>
    <property type="molecule type" value="Genomic_DNA"/>
</dbReference>
<dbReference type="PRINTS" id="PR00038">
    <property type="entry name" value="HTHLUXR"/>
</dbReference>
<evidence type="ECO:0000256" key="2">
    <source>
        <dbReference type="ARBA" id="ARBA00023015"/>
    </source>
</evidence>
<protein>
    <submittedName>
        <fullName evidence="8">XRE family transcriptional regulator</fullName>
    </submittedName>
</protein>
<accession>A0A0N9VZR3</accession>
<dbReference type="InterPro" id="IPR000792">
    <property type="entry name" value="Tscrpt_reg_LuxR_C"/>
</dbReference>
<dbReference type="GO" id="GO:0000160">
    <property type="term" value="P:phosphorelay signal transduction system"/>
    <property type="evidence" value="ECO:0007669"/>
    <property type="project" value="InterPro"/>
</dbReference>
<dbReference type="GO" id="GO:0006355">
    <property type="term" value="P:regulation of DNA-templated transcription"/>
    <property type="evidence" value="ECO:0007669"/>
    <property type="project" value="InterPro"/>
</dbReference>
<dbReference type="GO" id="GO:0003677">
    <property type="term" value="F:DNA binding"/>
    <property type="evidence" value="ECO:0007669"/>
    <property type="project" value="UniProtKB-KW"/>
</dbReference>
<dbReference type="PROSITE" id="PS50110">
    <property type="entry name" value="RESPONSE_REGULATORY"/>
    <property type="match status" value="1"/>
</dbReference>
<evidence type="ECO:0000256" key="5">
    <source>
        <dbReference type="PROSITE-ProRule" id="PRU00169"/>
    </source>
</evidence>
<keyword evidence="4" id="KW-0804">Transcription</keyword>
<feature type="domain" description="HTH luxR-type" evidence="6">
    <location>
        <begin position="147"/>
        <end position="212"/>
    </location>
</feature>
<sequence length="222" mass="25071">MTITNILLIDDHMLFRTGIRFLLEQEENFNVIGEATDGLTGIKLAEQLRPDLVLLDLDMPIMSGREALPQLLNSYPNLVVIILTVSEDAEDLTECMRLGARGYLLKNIETNFLLESIRKAMEGDSILSPEMTTKLISQLRNPAAEKKEDLLSILTLREKETLHWLAKGASNKVIAREMNVAESTVKVHVQNILRKLELNSRVQAAVFAVEHALDHDEYSHQK</sequence>
<evidence type="ECO:0000256" key="4">
    <source>
        <dbReference type="ARBA" id="ARBA00023163"/>
    </source>
</evidence>
<dbReference type="InterPro" id="IPR001789">
    <property type="entry name" value="Sig_transdc_resp-reg_receiver"/>
</dbReference>
<dbReference type="CDD" id="cd17535">
    <property type="entry name" value="REC_NarL-like"/>
    <property type="match status" value="1"/>
</dbReference>
<evidence type="ECO:0000259" key="7">
    <source>
        <dbReference type="PROSITE" id="PS50110"/>
    </source>
</evidence>
<dbReference type="AlphaFoldDB" id="A0A0N9VZR3"/>